<dbReference type="PANTHER" id="PTHR47271">
    <property type="entry name" value="ARGININE DEIMINASE"/>
    <property type="match status" value="1"/>
</dbReference>
<gene>
    <name evidence="1" type="ORF">KS419_01585</name>
</gene>
<evidence type="ECO:0000313" key="2">
    <source>
        <dbReference type="Proteomes" id="UP000784880"/>
    </source>
</evidence>
<accession>A0ABS6J9T8</accession>
<dbReference type="EMBL" id="JAHQCS010000030">
    <property type="protein sequence ID" value="MBU9710446.1"/>
    <property type="molecule type" value="Genomic_DNA"/>
</dbReference>
<comment type="caution">
    <text evidence="1">The sequence shown here is derived from an EMBL/GenBank/DDBJ whole genome shotgun (WGS) entry which is preliminary data.</text>
</comment>
<organism evidence="1 2">
    <name type="scientific">Evansella tamaricis</name>
    <dbReference type="NCBI Taxonomy" id="2069301"/>
    <lineage>
        <taxon>Bacteria</taxon>
        <taxon>Bacillati</taxon>
        <taxon>Bacillota</taxon>
        <taxon>Bacilli</taxon>
        <taxon>Bacillales</taxon>
        <taxon>Bacillaceae</taxon>
        <taxon>Evansella</taxon>
    </lineage>
</organism>
<dbReference type="RefSeq" id="WP_217064339.1">
    <property type="nucleotide sequence ID" value="NZ_JAHQCS010000030.1"/>
</dbReference>
<sequence length="320" mass="36291">MTLKNKIKVQGERWFPSEQPFSDDMKELWGDWYCDSEVGKLRAVLMHRPGLEIEGITEDNFSQYRFRAAMNHERARQQQDQLAQIYQDHGVDVYYVQNQRVDRPNAMFMRDLMFMTPEGAIVCRPAIPARRGEERAVAATLSALGVPIIKTINGDGYFEGASAMWINRETVIIGTGSRTNESGARQVENELRNIGVKNIIRTEIPYGSIHLDGYMNMVDENKLVIFPWHVGYDCAKQLLDLGVELIELTNIEELKQGMSMNFVALEPGKIVTPEGSPETKLLLEDNGVNVIELPMDEVMNGWGAIHCMTAFLNRDPVLPK</sequence>
<proteinExistence type="predicted"/>
<evidence type="ECO:0000313" key="1">
    <source>
        <dbReference type="EMBL" id="MBU9710446.1"/>
    </source>
</evidence>
<dbReference type="Proteomes" id="UP000784880">
    <property type="component" value="Unassembled WGS sequence"/>
</dbReference>
<reference evidence="1 2" key="1">
    <citation type="submission" date="2021-06" db="EMBL/GenBank/DDBJ databases">
        <title>Bacillus sp. RD4P76, an endophyte from a halophyte.</title>
        <authorList>
            <person name="Sun J.-Q."/>
        </authorList>
    </citation>
    <scope>NUCLEOTIDE SEQUENCE [LARGE SCALE GENOMIC DNA]</scope>
    <source>
        <strain evidence="1 2">CGMCC 1.15917</strain>
    </source>
</reference>
<dbReference type="Pfam" id="PF19420">
    <property type="entry name" value="DDAH_eukar"/>
    <property type="match status" value="1"/>
</dbReference>
<dbReference type="PANTHER" id="PTHR47271:SF2">
    <property type="entry name" value="ARGININE DEIMINASE"/>
    <property type="match status" value="1"/>
</dbReference>
<keyword evidence="2" id="KW-1185">Reference proteome</keyword>
<name>A0ABS6J9T8_9BACI</name>
<protein>
    <submittedName>
        <fullName evidence="1">Amidinotransferase</fullName>
    </submittedName>
</protein>